<feature type="non-terminal residue" evidence="2">
    <location>
        <position position="75"/>
    </location>
</feature>
<feature type="region of interest" description="Disordered" evidence="1">
    <location>
        <begin position="48"/>
        <end position="75"/>
    </location>
</feature>
<organism evidence="2">
    <name type="scientific">Arion vulgaris</name>
    <dbReference type="NCBI Taxonomy" id="1028688"/>
    <lineage>
        <taxon>Eukaryota</taxon>
        <taxon>Metazoa</taxon>
        <taxon>Spiralia</taxon>
        <taxon>Lophotrochozoa</taxon>
        <taxon>Mollusca</taxon>
        <taxon>Gastropoda</taxon>
        <taxon>Heterobranchia</taxon>
        <taxon>Euthyneura</taxon>
        <taxon>Panpulmonata</taxon>
        <taxon>Eupulmonata</taxon>
        <taxon>Stylommatophora</taxon>
        <taxon>Helicina</taxon>
        <taxon>Arionoidea</taxon>
        <taxon>Arionidae</taxon>
        <taxon>Arion</taxon>
    </lineage>
</organism>
<feature type="non-terminal residue" evidence="2">
    <location>
        <position position="1"/>
    </location>
</feature>
<name>A0A0B7B2V4_9EUPU</name>
<feature type="compositionally biased region" description="Basic residues" evidence="1">
    <location>
        <begin position="57"/>
        <end position="75"/>
    </location>
</feature>
<evidence type="ECO:0000256" key="1">
    <source>
        <dbReference type="SAM" id="MobiDB-lite"/>
    </source>
</evidence>
<sequence length="75" mass="8378">HGLLLILKQVDAAEEEDLDTDNKCAGNTGNEKADKFAMAGGNLIQQHPTQSLQKQSLLKHSRQIMGRKNKRRIQP</sequence>
<protein>
    <submittedName>
        <fullName evidence="2">Uncharacterized protein</fullName>
    </submittedName>
</protein>
<evidence type="ECO:0000313" key="2">
    <source>
        <dbReference type="EMBL" id="CEK87202.1"/>
    </source>
</evidence>
<proteinExistence type="predicted"/>
<dbReference type="EMBL" id="HACG01040337">
    <property type="protein sequence ID" value="CEK87202.1"/>
    <property type="molecule type" value="Transcribed_RNA"/>
</dbReference>
<gene>
    <name evidence="2" type="primary">ORF157966</name>
</gene>
<dbReference type="AlphaFoldDB" id="A0A0B7B2V4"/>
<accession>A0A0B7B2V4</accession>
<reference evidence="2" key="1">
    <citation type="submission" date="2014-12" db="EMBL/GenBank/DDBJ databases">
        <title>Insight into the proteome of Arion vulgaris.</title>
        <authorList>
            <person name="Aradska J."/>
            <person name="Bulat T."/>
            <person name="Smidak R."/>
            <person name="Sarate P."/>
            <person name="Gangsoo J."/>
            <person name="Sialana F."/>
            <person name="Bilban M."/>
            <person name="Lubec G."/>
        </authorList>
    </citation>
    <scope>NUCLEOTIDE SEQUENCE</scope>
    <source>
        <tissue evidence="2">Skin</tissue>
    </source>
</reference>